<name>A0A9X2FE66_9BACT</name>
<sequence>MPSAQANAKKKTLIAIEQEREDVAEARRQWVATQWDIDPERLVFLDETWAKTNMTRTYGRSVRGSRLKSHVPYGRWETTTFLAALRSTGFVAPLCVEGSINAMLFTGWVEQHLVKVLRPGDVVVMDNLSSHKGKRVIEAIDAVGAEVRYLPPYSPDLNPIELAFSKLKKLLRDGAQRTTDKLWQLCGEVLDLFSESECRNYFRHCG</sequence>
<protein>
    <submittedName>
        <fullName evidence="2">IS630 family transposase</fullName>
    </submittedName>
</protein>
<dbReference type="InterPro" id="IPR036397">
    <property type="entry name" value="RNaseH_sf"/>
</dbReference>
<dbReference type="PANTHER" id="PTHR46564">
    <property type="entry name" value="TRANSPOSASE"/>
    <property type="match status" value="1"/>
</dbReference>
<dbReference type="Proteomes" id="UP001155241">
    <property type="component" value="Unassembled WGS sequence"/>
</dbReference>
<proteinExistence type="predicted"/>
<keyword evidence="3" id="KW-1185">Reference proteome</keyword>
<dbReference type="RefSeq" id="WP_252855117.1">
    <property type="nucleotide sequence ID" value="NZ_JAMXLR010000085.1"/>
</dbReference>
<dbReference type="GO" id="GO:0003676">
    <property type="term" value="F:nucleic acid binding"/>
    <property type="evidence" value="ECO:0007669"/>
    <property type="project" value="InterPro"/>
</dbReference>
<dbReference type="InterPro" id="IPR047655">
    <property type="entry name" value="Transpos_IS630-like"/>
</dbReference>
<dbReference type="Gene3D" id="3.30.420.10">
    <property type="entry name" value="Ribonuclease H-like superfamily/Ribonuclease H"/>
    <property type="match status" value="1"/>
</dbReference>
<feature type="non-terminal residue" evidence="2">
    <location>
        <position position="206"/>
    </location>
</feature>
<accession>A0A9X2FE66</accession>
<evidence type="ECO:0000259" key="1">
    <source>
        <dbReference type="Pfam" id="PF13358"/>
    </source>
</evidence>
<dbReference type="Pfam" id="PF13358">
    <property type="entry name" value="DDE_3"/>
    <property type="match status" value="1"/>
</dbReference>
<organism evidence="2 3">
    <name type="scientific">Aeoliella straminimaris</name>
    <dbReference type="NCBI Taxonomy" id="2954799"/>
    <lineage>
        <taxon>Bacteria</taxon>
        <taxon>Pseudomonadati</taxon>
        <taxon>Planctomycetota</taxon>
        <taxon>Planctomycetia</taxon>
        <taxon>Pirellulales</taxon>
        <taxon>Lacipirellulaceae</taxon>
        <taxon>Aeoliella</taxon>
    </lineage>
</organism>
<gene>
    <name evidence="2" type="ORF">NG895_24155</name>
</gene>
<dbReference type="AlphaFoldDB" id="A0A9X2FE66"/>
<comment type="caution">
    <text evidence="2">The sequence shown here is derived from an EMBL/GenBank/DDBJ whole genome shotgun (WGS) entry which is preliminary data.</text>
</comment>
<evidence type="ECO:0000313" key="2">
    <source>
        <dbReference type="EMBL" id="MCO6047004.1"/>
    </source>
</evidence>
<evidence type="ECO:0000313" key="3">
    <source>
        <dbReference type="Proteomes" id="UP001155241"/>
    </source>
</evidence>
<dbReference type="InterPro" id="IPR038717">
    <property type="entry name" value="Tc1-like_DDE_dom"/>
</dbReference>
<dbReference type="PANTHER" id="PTHR46564:SF1">
    <property type="entry name" value="TRANSPOSASE"/>
    <property type="match status" value="1"/>
</dbReference>
<dbReference type="NCBIfam" id="NF033545">
    <property type="entry name" value="transpos_IS630"/>
    <property type="match status" value="1"/>
</dbReference>
<reference evidence="2" key="1">
    <citation type="submission" date="2022-06" db="EMBL/GenBank/DDBJ databases">
        <title>Aeoliella straminimaris, a novel planctomycete from sediments.</title>
        <authorList>
            <person name="Vitorino I.R."/>
            <person name="Lage O.M."/>
        </authorList>
    </citation>
    <scope>NUCLEOTIDE SEQUENCE</scope>
    <source>
        <strain evidence="2">ICT_H6.2</strain>
    </source>
</reference>
<feature type="domain" description="Tc1-like transposase DDE" evidence="1">
    <location>
        <begin position="41"/>
        <end position="175"/>
    </location>
</feature>
<dbReference type="EMBL" id="JAMXLR010000085">
    <property type="protein sequence ID" value="MCO6047004.1"/>
    <property type="molecule type" value="Genomic_DNA"/>
</dbReference>